<dbReference type="Proteomes" id="UP000321721">
    <property type="component" value="Unassembled WGS sequence"/>
</dbReference>
<evidence type="ECO:0000259" key="1">
    <source>
        <dbReference type="PROSITE" id="PS51352"/>
    </source>
</evidence>
<dbReference type="AlphaFoldDB" id="A0A5C6RQB8"/>
<dbReference type="GO" id="GO:0016491">
    <property type="term" value="F:oxidoreductase activity"/>
    <property type="evidence" value="ECO:0007669"/>
    <property type="project" value="InterPro"/>
</dbReference>
<dbReference type="InterPro" id="IPR050553">
    <property type="entry name" value="Thioredoxin_ResA/DsbE_sf"/>
</dbReference>
<protein>
    <submittedName>
        <fullName evidence="2">TlpA family protein disulfide reductase</fullName>
    </submittedName>
</protein>
<accession>A0A5C6RQB8</accession>
<dbReference type="Gene3D" id="3.40.30.10">
    <property type="entry name" value="Glutaredoxin"/>
    <property type="match status" value="1"/>
</dbReference>
<reference evidence="2 3" key="1">
    <citation type="submission" date="2019-08" db="EMBL/GenBank/DDBJ databases">
        <title>Genome of Vicingus serpentipes NCIMB 15042.</title>
        <authorList>
            <person name="Bowman J.P."/>
        </authorList>
    </citation>
    <scope>NUCLEOTIDE SEQUENCE [LARGE SCALE GENOMIC DNA]</scope>
    <source>
        <strain evidence="2 3">NCIMB 15042</strain>
    </source>
</reference>
<dbReference type="PROSITE" id="PS51352">
    <property type="entry name" value="THIOREDOXIN_2"/>
    <property type="match status" value="1"/>
</dbReference>
<dbReference type="PANTHER" id="PTHR42852">
    <property type="entry name" value="THIOL:DISULFIDE INTERCHANGE PROTEIN DSBE"/>
    <property type="match status" value="1"/>
</dbReference>
<name>A0A5C6RQB8_9FLAO</name>
<organism evidence="2 3">
    <name type="scientific">Vicingus serpentipes</name>
    <dbReference type="NCBI Taxonomy" id="1926625"/>
    <lineage>
        <taxon>Bacteria</taxon>
        <taxon>Pseudomonadati</taxon>
        <taxon>Bacteroidota</taxon>
        <taxon>Flavobacteriia</taxon>
        <taxon>Flavobacteriales</taxon>
        <taxon>Vicingaceae</taxon>
        <taxon>Vicingus</taxon>
    </lineage>
</organism>
<dbReference type="InterPro" id="IPR013766">
    <property type="entry name" value="Thioredoxin_domain"/>
</dbReference>
<dbReference type="RefSeq" id="WP_147101661.1">
    <property type="nucleotide sequence ID" value="NZ_VOOS01000005.1"/>
</dbReference>
<keyword evidence="3" id="KW-1185">Reference proteome</keyword>
<dbReference type="GO" id="GO:0016209">
    <property type="term" value="F:antioxidant activity"/>
    <property type="evidence" value="ECO:0007669"/>
    <property type="project" value="InterPro"/>
</dbReference>
<dbReference type="CDD" id="cd02966">
    <property type="entry name" value="TlpA_like_family"/>
    <property type="match status" value="1"/>
</dbReference>
<dbReference type="InterPro" id="IPR036249">
    <property type="entry name" value="Thioredoxin-like_sf"/>
</dbReference>
<dbReference type="OrthoDB" id="616241at2"/>
<feature type="domain" description="Thioredoxin" evidence="1">
    <location>
        <begin position="249"/>
        <end position="412"/>
    </location>
</feature>
<sequence length="416" mass="47970">MKLTKYFYFFLSLLPLLSCSDETKNSSSLLVEGNWHLELQISEENFLPVDFILNKNDSSFLIDIVNAEEVIKITDIEIKGSKIIFKDPIFNSWFEGKILSPTKINGFWFKEDKNYKIPFKAEYGIKDRFPEPKNLNNHQVNITGKWEVDFSKGTDEHYKAIGQFQQVDNYVTGTFMTETGDYRFLEGNMYNNNLYLSTFDGTHAFLFKASIINGNLEGVFWSGTHWQEPWVAVKNESFELTNPDSLTYIKKGYEGLAFTFPNINGDSISLTDEKYTSKVVIVNIMGPWCPNCKDETKYLVELYNKYNKDGLEVIALSFDKTDDFEKSKESILRVAEFYNAKYDFLIAGSANKINAAQALPMLNQIMSYPTTIFIDRKGKIRKIRTGFYGPGTGNYYTRYTTETNIFIEKLLAEKTD</sequence>
<gene>
    <name evidence="2" type="ORF">FRY74_11235</name>
</gene>
<dbReference type="EMBL" id="VOOS01000005">
    <property type="protein sequence ID" value="TXB64357.1"/>
    <property type="molecule type" value="Genomic_DNA"/>
</dbReference>
<evidence type="ECO:0000313" key="3">
    <source>
        <dbReference type="Proteomes" id="UP000321721"/>
    </source>
</evidence>
<dbReference type="SUPFAM" id="SSF52833">
    <property type="entry name" value="Thioredoxin-like"/>
    <property type="match status" value="1"/>
</dbReference>
<comment type="caution">
    <text evidence="2">The sequence shown here is derived from an EMBL/GenBank/DDBJ whole genome shotgun (WGS) entry which is preliminary data.</text>
</comment>
<dbReference type="InterPro" id="IPR000866">
    <property type="entry name" value="AhpC/TSA"/>
</dbReference>
<evidence type="ECO:0000313" key="2">
    <source>
        <dbReference type="EMBL" id="TXB64357.1"/>
    </source>
</evidence>
<dbReference type="Pfam" id="PF00578">
    <property type="entry name" value="AhpC-TSA"/>
    <property type="match status" value="1"/>
</dbReference>
<proteinExistence type="predicted"/>
<dbReference type="PANTHER" id="PTHR42852:SF13">
    <property type="entry name" value="PROTEIN DIPZ"/>
    <property type="match status" value="1"/>
</dbReference>